<sequence length="69" mass="7278">MSGSLSARSQKSSWPEKAGHRDACRDATLSGVLASCWSKTNISMRVQEGASGFSFLSNGIITSSTPCTH</sequence>
<reference evidence="3" key="2">
    <citation type="submission" date="2015-01" db="EMBL/GenBank/DDBJ databases">
        <title>Evolutionary Origins and Diversification of the Mycorrhizal Mutualists.</title>
        <authorList>
            <consortium name="DOE Joint Genome Institute"/>
            <consortium name="Mycorrhizal Genomics Consortium"/>
            <person name="Kohler A."/>
            <person name="Kuo A."/>
            <person name="Nagy L.G."/>
            <person name="Floudas D."/>
            <person name="Copeland A."/>
            <person name="Barry K.W."/>
            <person name="Cichocki N."/>
            <person name="Veneault-Fourrey C."/>
            <person name="LaButti K."/>
            <person name="Lindquist E.A."/>
            <person name="Lipzen A."/>
            <person name="Lundell T."/>
            <person name="Morin E."/>
            <person name="Murat C."/>
            <person name="Riley R."/>
            <person name="Ohm R."/>
            <person name="Sun H."/>
            <person name="Tunlid A."/>
            <person name="Henrissat B."/>
            <person name="Grigoriev I.V."/>
            <person name="Hibbett D.S."/>
            <person name="Martin F."/>
        </authorList>
    </citation>
    <scope>NUCLEOTIDE SEQUENCE [LARGE SCALE GENOMIC DNA]</scope>
    <source>
        <strain evidence="3">MAFF 305830</strain>
    </source>
</reference>
<keyword evidence="3" id="KW-1185">Reference proteome</keyword>
<evidence type="ECO:0000313" key="3">
    <source>
        <dbReference type="Proteomes" id="UP000054097"/>
    </source>
</evidence>
<organism evidence="2 3">
    <name type="scientific">Serendipita vermifera MAFF 305830</name>
    <dbReference type="NCBI Taxonomy" id="933852"/>
    <lineage>
        <taxon>Eukaryota</taxon>
        <taxon>Fungi</taxon>
        <taxon>Dikarya</taxon>
        <taxon>Basidiomycota</taxon>
        <taxon>Agaricomycotina</taxon>
        <taxon>Agaricomycetes</taxon>
        <taxon>Sebacinales</taxon>
        <taxon>Serendipitaceae</taxon>
        <taxon>Serendipita</taxon>
    </lineage>
</organism>
<evidence type="ECO:0000256" key="1">
    <source>
        <dbReference type="SAM" id="MobiDB-lite"/>
    </source>
</evidence>
<dbReference type="Proteomes" id="UP000054097">
    <property type="component" value="Unassembled WGS sequence"/>
</dbReference>
<proteinExistence type="predicted"/>
<feature type="region of interest" description="Disordered" evidence="1">
    <location>
        <begin position="1"/>
        <end position="22"/>
    </location>
</feature>
<dbReference type="EMBL" id="KN824341">
    <property type="protein sequence ID" value="KIM23177.1"/>
    <property type="molecule type" value="Genomic_DNA"/>
</dbReference>
<dbReference type="HOGENOM" id="CLU_2777524_0_0_1"/>
<reference evidence="2 3" key="1">
    <citation type="submission" date="2014-04" db="EMBL/GenBank/DDBJ databases">
        <authorList>
            <consortium name="DOE Joint Genome Institute"/>
            <person name="Kuo A."/>
            <person name="Zuccaro A."/>
            <person name="Kohler A."/>
            <person name="Nagy L.G."/>
            <person name="Floudas D."/>
            <person name="Copeland A."/>
            <person name="Barry K.W."/>
            <person name="Cichocki N."/>
            <person name="Veneault-Fourrey C."/>
            <person name="LaButti K."/>
            <person name="Lindquist E.A."/>
            <person name="Lipzen A."/>
            <person name="Lundell T."/>
            <person name="Morin E."/>
            <person name="Murat C."/>
            <person name="Sun H."/>
            <person name="Tunlid A."/>
            <person name="Henrissat B."/>
            <person name="Grigoriev I.V."/>
            <person name="Hibbett D.S."/>
            <person name="Martin F."/>
            <person name="Nordberg H.P."/>
            <person name="Cantor M.N."/>
            <person name="Hua S.X."/>
        </authorList>
    </citation>
    <scope>NUCLEOTIDE SEQUENCE [LARGE SCALE GENOMIC DNA]</scope>
    <source>
        <strain evidence="2 3">MAFF 305830</strain>
    </source>
</reference>
<gene>
    <name evidence="2" type="ORF">M408DRAFT_332476</name>
</gene>
<feature type="compositionally biased region" description="Polar residues" evidence="1">
    <location>
        <begin position="1"/>
        <end position="13"/>
    </location>
</feature>
<dbReference type="AlphaFoldDB" id="A0A0C2X110"/>
<protein>
    <submittedName>
        <fullName evidence="2">Uncharacterized protein</fullName>
    </submittedName>
</protein>
<accession>A0A0C2X110</accession>
<name>A0A0C2X110_SERVB</name>
<evidence type="ECO:0000313" key="2">
    <source>
        <dbReference type="EMBL" id="KIM23177.1"/>
    </source>
</evidence>